<dbReference type="EMBL" id="CP090065">
    <property type="protein sequence ID" value="UVO06946.1"/>
    <property type="molecule type" value="Genomic_DNA"/>
</dbReference>
<accession>A0AAE9NR86</accession>
<evidence type="ECO:0000313" key="2">
    <source>
        <dbReference type="EMBL" id="UVO06946.1"/>
    </source>
</evidence>
<evidence type="ECO:0000259" key="1">
    <source>
        <dbReference type="Pfam" id="PF21837"/>
    </source>
</evidence>
<evidence type="ECO:0000313" key="3">
    <source>
        <dbReference type="Proteomes" id="UP001059272"/>
    </source>
</evidence>
<dbReference type="KEGG" id="ppoo:LW347_13615"/>
<reference evidence="2" key="1">
    <citation type="submission" date="2021-12" db="EMBL/GenBank/DDBJ databases">
        <title>Genome sequence of novel Pectobacterium sp. causing blackleg.</title>
        <authorList>
            <person name="Wang J."/>
        </authorList>
    </citation>
    <scope>NUCLEOTIDE SEQUENCE</scope>
    <source>
        <strain evidence="2">BY21311</strain>
    </source>
</reference>
<gene>
    <name evidence="2" type="ORF">LW347_13615</name>
</gene>
<dbReference type="RefSeq" id="WP_258882592.1">
    <property type="nucleotide sequence ID" value="NZ_CP090065.1"/>
</dbReference>
<dbReference type="Pfam" id="PF21837">
    <property type="entry name" value="DUF6896"/>
    <property type="match status" value="1"/>
</dbReference>
<organism evidence="2 3">
    <name type="scientific">Pectobacterium polonicum</name>
    <dbReference type="NCBI Taxonomy" id="2485124"/>
    <lineage>
        <taxon>Bacteria</taxon>
        <taxon>Pseudomonadati</taxon>
        <taxon>Pseudomonadota</taxon>
        <taxon>Gammaproteobacteria</taxon>
        <taxon>Enterobacterales</taxon>
        <taxon>Pectobacteriaceae</taxon>
        <taxon>Pectobacterium</taxon>
    </lineage>
</organism>
<protein>
    <recommendedName>
        <fullName evidence="1">DUF6896 domain-containing protein</fullName>
    </recommendedName>
</protein>
<dbReference type="AlphaFoldDB" id="A0AAE9NR86"/>
<sequence length="330" mass="38631">MNKNFFRLIVDFQESVQNALKIMQRSGIRMPPSRNDWIESDIPITGELDGGVKYYKHGAGCLVSLSSGEVDFDFGEEGEIGGFNLWWLTQFAGENLTDYGFKHTDDIAECLNKSLESGELVCPYHDLYYIANAPYIYATDIDSRDPEDMLPGRNQDPVLVLQSHYFQSAELMLENYNKLSQKLHKIGHLSRREEIDMRIYLTTWLGFLGVVCEGMRKLNIRILLESERPDSFKELLPISDNIGQLMKEHAGSLRKFRNNVFHLRENTELVRDFFDKRLDRIQWARKLHMALEGFFSQYRVSCEVHYLMNERKGECDLIRNKRVLRKRKLR</sequence>
<name>A0AAE9NR86_9GAMM</name>
<dbReference type="InterPro" id="IPR054191">
    <property type="entry name" value="DUF6896"/>
</dbReference>
<dbReference type="Proteomes" id="UP001059272">
    <property type="component" value="Chromosome"/>
</dbReference>
<feature type="domain" description="DUF6896" evidence="1">
    <location>
        <begin position="6"/>
        <end position="129"/>
    </location>
</feature>
<proteinExistence type="predicted"/>